<dbReference type="InterPro" id="IPR002937">
    <property type="entry name" value="Amino_oxidase"/>
</dbReference>
<dbReference type="SUPFAM" id="SSF51905">
    <property type="entry name" value="FAD/NAD(P)-binding domain"/>
    <property type="match status" value="1"/>
</dbReference>
<organism evidence="2 3">
    <name type="scientific">Candidatus Obscuribacter phosphatis</name>
    <dbReference type="NCBI Taxonomy" id="1906157"/>
    <lineage>
        <taxon>Bacteria</taxon>
        <taxon>Bacillati</taxon>
        <taxon>Candidatus Melainabacteria</taxon>
        <taxon>Candidatus Obscuribacterales</taxon>
        <taxon>Candidatus Obscuribacteraceae</taxon>
        <taxon>Candidatus Obscuribacter</taxon>
    </lineage>
</organism>
<gene>
    <name evidence="2" type="ORF">J0M35_04300</name>
</gene>
<feature type="domain" description="Amine oxidase" evidence="1">
    <location>
        <begin position="13"/>
        <end position="430"/>
    </location>
</feature>
<dbReference type="PANTHER" id="PTHR42841">
    <property type="entry name" value="AMINE OXIDASE"/>
    <property type="match status" value="1"/>
</dbReference>
<dbReference type="Gene3D" id="3.50.50.60">
    <property type="entry name" value="FAD/NAD(P)-binding domain"/>
    <property type="match status" value="1"/>
</dbReference>
<dbReference type="InterPro" id="IPR036188">
    <property type="entry name" value="FAD/NAD-bd_sf"/>
</dbReference>
<dbReference type="AlphaFoldDB" id="A0A8J7TKJ1"/>
<proteinExistence type="predicted"/>
<evidence type="ECO:0000313" key="3">
    <source>
        <dbReference type="Proteomes" id="UP000664277"/>
    </source>
</evidence>
<reference evidence="2" key="1">
    <citation type="submission" date="2021-02" db="EMBL/GenBank/DDBJ databases">
        <title>Genome-Resolved Metagenomics of a Microbial Community Performing Photosynthetic Biological Nutrient Removal.</title>
        <authorList>
            <person name="Mcdaniel E.A."/>
        </authorList>
    </citation>
    <scope>NUCLEOTIDE SEQUENCE</scope>
    <source>
        <strain evidence="2">UWPOB_OBS1</strain>
    </source>
</reference>
<dbReference type="GO" id="GO:0016491">
    <property type="term" value="F:oxidoreductase activity"/>
    <property type="evidence" value="ECO:0007669"/>
    <property type="project" value="InterPro"/>
</dbReference>
<dbReference type="Pfam" id="PF01593">
    <property type="entry name" value="Amino_oxidase"/>
    <property type="match status" value="1"/>
</dbReference>
<dbReference type="EMBL" id="JAFLCK010000004">
    <property type="protein sequence ID" value="MBN8659559.1"/>
    <property type="molecule type" value="Genomic_DNA"/>
</dbReference>
<dbReference type="Proteomes" id="UP000664277">
    <property type="component" value="Unassembled WGS sequence"/>
</dbReference>
<protein>
    <submittedName>
        <fullName evidence="2">FAD-dependent oxidoreductase</fullName>
    </submittedName>
</protein>
<evidence type="ECO:0000259" key="1">
    <source>
        <dbReference type="Pfam" id="PF01593"/>
    </source>
</evidence>
<evidence type="ECO:0000313" key="2">
    <source>
        <dbReference type="EMBL" id="MBN8659559.1"/>
    </source>
</evidence>
<accession>A0A8J7TKJ1</accession>
<name>A0A8J7TKJ1_9BACT</name>
<sequence length="440" mass="48472">MEVLDTVVIGAGIAGLSTAHQLIKGGFKTCILEANSEPGGRVRTLVDNGYRMDLGFQVFLTAYPEAIRQLDYSKLDFCAFQSGAMVRHGNGFTRISDPFRDPTALVSTLMSDVAPLGDKIKIAYLRQKLMNTSVDEIFRRPEKSIYDALLNDYGFSPKIIDRFFRPFFGGITLDASLSGSARMFDFVFKMMSEGNVAIPRLGMGEISKQLAAKLPAETIRFNSRVSNIEPDRTSFEGQNVLTVVMADNSKILARSVVIATEGTEAGRLCPSIEKPKTRTVNCLYFSHDIVPSTEPLLFLNGNLESENSGGGVVNNLAILTNCSPALAPRDKHLYSVTVLEEGESTESLEKGVRKQLVSWFGQEYDKLEHLKTMKIERALPDQSPPWLDMPRKAIKIDDAGRTLYVCGDHRDNASINGAMVSGRRAAEQILKDLKVTVSLA</sequence>
<comment type="caution">
    <text evidence="2">The sequence shown here is derived from an EMBL/GenBank/DDBJ whole genome shotgun (WGS) entry which is preliminary data.</text>
</comment>